<dbReference type="RefSeq" id="WP_090745900.1">
    <property type="nucleotide sequence ID" value="NZ_CZQA01000001.1"/>
</dbReference>
<gene>
    <name evidence="2" type="ORF">COMA1_11525</name>
</gene>
<reference evidence="2 3" key="1">
    <citation type="submission" date="2015-10" db="EMBL/GenBank/DDBJ databases">
        <authorList>
            <person name="Gilbert D.G."/>
        </authorList>
    </citation>
    <scope>NUCLEOTIDE SEQUENCE [LARGE SCALE GENOMIC DNA]</scope>
    <source>
        <strain evidence="2">COMA1</strain>
    </source>
</reference>
<evidence type="ECO:0000313" key="2">
    <source>
        <dbReference type="EMBL" id="CUS34121.1"/>
    </source>
</evidence>
<protein>
    <submittedName>
        <fullName evidence="2">HEPN domain-containing protein</fullName>
    </submittedName>
</protein>
<evidence type="ECO:0000259" key="1">
    <source>
        <dbReference type="SMART" id="SM00748"/>
    </source>
</evidence>
<name>A0A0S4LBD3_9BACT</name>
<dbReference type="AlphaFoldDB" id="A0A0S4LBD3"/>
<dbReference type="InterPro" id="IPR007842">
    <property type="entry name" value="HEPN_dom"/>
</dbReference>
<dbReference type="Pfam" id="PF05168">
    <property type="entry name" value="HEPN"/>
    <property type="match status" value="1"/>
</dbReference>
<proteinExistence type="predicted"/>
<organism evidence="2 3">
    <name type="scientific">Candidatus Nitrospira nitrosa</name>
    <dbReference type="NCBI Taxonomy" id="1742972"/>
    <lineage>
        <taxon>Bacteria</taxon>
        <taxon>Pseudomonadati</taxon>
        <taxon>Nitrospirota</taxon>
        <taxon>Nitrospiria</taxon>
        <taxon>Nitrospirales</taxon>
        <taxon>Nitrospiraceae</taxon>
        <taxon>Nitrospira</taxon>
    </lineage>
</organism>
<dbReference type="OrthoDB" id="9810875at2"/>
<sequence length="120" mass="13503">MKRPEDLARRFLALADRDIRAFRKLSDDPEIDDEVVGFHAQQAVEKSLKAVLAKYRVELRKTHDLQFLIDLLAQNNLPSPPLCDGIHTLGPSAVELRYDLMATDPLDGEQARAVVVAVRD</sequence>
<keyword evidence="3" id="KW-1185">Reference proteome</keyword>
<feature type="domain" description="HEPN" evidence="1">
    <location>
        <begin position="8"/>
        <end position="118"/>
    </location>
</feature>
<dbReference type="Gene3D" id="1.20.120.330">
    <property type="entry name" value="Nucleotidyltransferases domain 2"/>
    <property type="match status" value="1"/>
</dbReference>
<evidence type="ECO:0000313" key="3">
    <source>
        <dbReference type="Proteomes" id="UP000199032"/>
    </source>
</evidence>
<dbReference type="SUPFAM" id="SSF81593">
    <property type="entry name" value="Nucleotidyltransferase substrate binding subunit/domain"/>
    <property type="match status" value="1"/>
</dbReference>
<dbReference type="STRING" id="1742972.COMA1_11525"/>
<accession>A0A0S4LBD3</accession>
<dbReference type="Proteomes" id="UP000199032">
    <property type="component" value="Unassembled WGS sequence"/>
</dbReference>
<dbReference type="EMBL" id="CZQA01000001">
    <property type="protein sequence ID" value="CUS34121.1"/>
    <property type="molecule type" value="Genomic_DNA"/>
</dbReference>
<dbReference type="SMART" id="SM00748">
    <property type="entry name" value="HEPN"/>
    <property type="match status" value="1"/>
</dbReference>